<evidence type="ECO:0000313" key="2">
    <source>
        <dbReference type="Proteomes" id="UP000756346"/>
    </source>
</evidence>
<dbReference type="OrthoDB" id="4982631at2759"/>
<evidence type="ECO:0000313" key="1">
    <source>
        <dbReference type="EMBL" id="KAH7010877.1"/>
    </source>
</evidence>
<dbReference type="Proteomes" id="UP000756346">
    <property type="component" value="Unassembled WGS sequence"/>
</dbReference>
<organism evidence="1 2">
    <name type="scientific">Microdochium trichocladiopsis</name>
    <dbReference type="NCBI Taxonomy" id="1682393"/>
    <lineage>
        <taxon>Eukaryota</taxon>
        <taxon>Fungi</taxon>
        <taxon>Dikarya</taxon>
        <taxon>Ascomycota</taxon>
        <taxon>Pezizomycotina</taxon>
        <taxon>Sordariomycetes</taxon>
        <taxon>Xylariomycetidae</taxon>
        <taxon>Xylariales</taxon>
        <taxon>Microdochiaceae</taxon>
        <taxon>Microdochium</taxon>
    </lineage>
</organism>
<proteinExistence type="predicted"/>
<dbReference type="RefSeq" id="XP_046004362.1">
    <property type="nucleotide sequence ID" value="XM_046151005.1"/>
</dbReference>
<accession>A0A9P9BHK3</accession>
<dbReference type="Pfam" id="PF12013">
    <property type="entry name" value="OrsD"/>
    <property type="match status" value="1"/>
</dbReference>
<dbReference type="InterPro" id="IPR022698">
    <property type="entry name" value="OrsD"/>
</dbReference>
<dbReference type="EMBL" id="JAGTJQ010000016">
    <property type="protein sequence ID" value="KAH7010877.1"/>
    <property type="molecule type" value="Genomic_DNA"/>
</dbReference>
<protein>
    <submittedName>
        <fullName evidence="1">Uncharacterized protein</fullName>
    </submittedName>
</protein>
<dbReference type="AlphaFoldDB" id="A0A9P9BHK3"/>
<dbReference type="GeneID" id="70180551"/>
<sequence>MRNRSLIRPATRAEDDSSPDQVFTYLQLSADLEYHVLICRRIECRHAISPHGAQVTAHLWNKHSVPLADRLGLTEHIRDNYPQGLRKPTDAALPPCGSKPHPDLQTYNSFSYRKCVFFTTSFHELTRHLSHNNLHGETATRPRISLLYDDVYLQSWAGGPDRRYWTVTGADGSTVRPVPDRIAESHSLQTPRRPIISDYDTARKDPNDRRAAISQSKPWLDRTGWL</sequence>
<name>A0A9P9BHK3_9PEZI</name>
<gene>
    <name evidence="1" type="ORF">B0I36DRAFT_257235</name>
</gene>
<reference evidence="1" key="1">
    <citation type="journal article" date="2021" name="Nat. Commun.">
        <title>Genetic determinants of endophytism in the Arabidopsis root mycobiome.</title>
        <authorList>
            <person name="Mesny F."/>
            <person name="Miyauchi S."/>
            <person name="Thiergart T."/>
            <person name="Pickel B."/>
            <person name="Atanasova L."/>
            <person name="Karlsson M."/>
            <person name="Huettel B."/>
            <person name="Barry K.W."/>
            <person name="Haridas S."/>
            <person name="Chen C."/>
            <person name="Bauer D."/>
            <person name="Andreopoulos W."/>
            <person name="Pangilinan J."/>
            <person name="LaButti K."/>
            <person name="Riley R."/>
            <person name="Lipzen A."/>
            <person name="Clum A."/>
            <person name="Drula E."/>
            <person name="Henrissat B."/>
            <person name="Kohler A."/>
            <person name="Grigoriev I.V."/>
            <person name="Martin F.M."/>
            <person name="Hacquard S."/>
        </authorList>
    </citation>
    <scope>NUCLEOTIDE SEQUENCE</scope>
    <source>
        <strain evidence="1">MPI-CAGE-CH-0230</strain>
    </source>
</reference>
<keyword evidence="2" id="KW-1185">Reference proteome</keyword>
<comment type="caution">
    <text evidence="1">The sequence shown here is derived from an EMBL/GenBank/DDBJ whole genome shotgun (WGS) entry which is preliminary data.</text>
</comment>